<dbReference type="Pfam" id="PF05400">
    <property type="entry name" value="FliT"/>
    <property type="match status" value="1"/>
</dbReference>
<keyword evidence="4" id="KW-0143">Chaperone</keyword>
<evidence type="ECO:0000313" key="6">
    <source>
        <dbReference type="EMBL" id="MET4570875.1"/>
    </source>
</evidence>
<dbReference type="EMBL" id="JBEPSD010000003">
    <property type="protein sequence ID" value="MET4570875.1"/>
    <property type="molecule type" value="Genomic_DNA"/>
</dbReference>
<evidence type="ECO:0000313" key="7">
    <source>
        <dbReference type="Proteomes" id="UP001549251"/>
    </source>
</evidence>
<gene>
    <name evidence="6" type="ORF">ABIE04_003254</name>
</gene>
<reference evidence="6 7" key="1">
    <citation type="submission" date="2024-06" db="EMBL/GenBank/DDBJ databases">
        <title>Sorghum-associated microbial communities from plants grown in Nebraska, USA.</title>
        <authorList>
            <person name="Schachtman D."/>
        </authorList>
    </citation>
    <scope>NUCLEOTIDE SEQUENCE [LARGE SCALE GENOMIC DNA]</scope>
    <source>
        <strain evidence="6 7">1757</strain>
    </source>
</reference>
<evidence type="ECO:0000256" key="3">
    <source>
        <dbReference type="ARBA" id="ARBA00022795"/>
    </source>
</evidence>
<keyword evidence="2" id="KW-0963">Cytoplasm</keyword>
<organism evidence="6 7">
    <name type="scientific">Rhodanobacter soli</name>
    <dbReference type="NCBI Taxonomy" id="590609"/>
    <lineage>
        <taxon>Bacteria</taxon>
        <taxon>Pseudomonadati</taxon>
        <taxon>Pseudomonadota</taxon>
        <taxon>Gammaproteobacteria</taxon>
        <taxon>Lysobacterales</taxon>
        <taxon>Rhodanobacteraceae</taxon>
        <taxon>Rhodanobacter</taxon>
    </lineage>
</organism>
<dbReference type="Proteomes" id="UP001549251">
    <property type="component" value="Unassembled WGS sequence"/>
</dbReference>
<dbReference type="InterPro" id="IPR008622">
    <property type="entry name" value="FliT"/>
</dbReference>
<evidence type="ECO:0000256" key="2">
    <source>
        <dbReference type="ARBA" id="ARBA00022490"/>
    </source>
</evidence>
<protein>
    <recommendedName>
        <fullName evidence="5">Flagellar protein FliT</fullName>
    </recommendedName>
</protein>
<dbReference type="Gene3D" id="1.20.58.380">
    <property type="entry name" value="Flagellar protein flit"/>
    <property type="match status" value="1"/>
</dbReference>
<accession>A0ABV2Q1N3</accession>
<name>A0ABV2Q1N3_9GAMM</name>
<sequence>MSMDILEHALQLTRSMLDAARAQEWSRLIELEVEREPLLLRRHASDPATLAQLGEILAYDRELQAIVGGARDSAAEQWQRETGRARAIAAYAQP</sequence>
<evidence type="ECO:0000256" key="5">
    <source>
        <dbReference type="ARBA" id="ARBA00093797"/>
    </source>
</evidence>
<evidence type="ECO:0000256" key="4">
    <source>
        <dbReference type="ARBA" id="ARBA00023186"/>
    </source>
</evidence>
<comment type="caution">
    <text evidence="6">The sequence shown here is derived from an EMBL/GenBank/DDBJ whole genome shotgun (WGS) entry which is preliminary data.</text>
</comment>
<keyword evidence="7" id="KW-1185">Reference proteome</keyword>
<comment type="subcellular location">
    <subcellularLocation>
        <location evidence="1">Cytoplasm</location>
        <location evidence="1">Cytosol</location>
    </subcellularLocation>
</comment>
<evidence type="ECO:0000256" key="1">
    <source>
        <dbReference type="ARBA" id="ARBA00004514"/>
    </source>
</evidence>
<proteinExistence type="predicted"/>
<keyword evidence="3" id="KW-1005">Bacterial flagellum biogenesis</keyword>